<dbReference type="EMBL" id="BLAL01000063">
    <property type="protein sequence ID" value="GES82836.1"/>
    <property type="molecule type" value="Genomic_DNA"/>
</dbReference>
<protein>
    <submittedName>
        <fullName evidence="2">Uncharacterized protein</fullName>
    </submittedName>
</protein>
<dbReference type="AlphaFoldDB" id="A0A8H3QKL0"/>
<name>A0A8H3QKL0_9GLOM</name>
<evidence type="ECO:0000256" key="1">
    <source>
        <dbReference type="SAM" id="Phobius"/>
    </source>
</evidence>
<proteinExistence type="predicted"/>
<reference evidence="2" key="1">
    <citation type="submission" date="2019-10" db="EMBL/GenBank/DDBJ databases">
        <title>Conservation and host-specific expression of non-tandemly repeated heterogenous ribosome RNA gene in arbuscular mycorrhizal fungi.</title>
        <authorList>
            <person name="Maeda T."/>
            <person name="Kobayashi Y."/>
            <person name="Nakagawa T."/>
            <person name="Ezawa T."/>
            <person name="Yamaguchi K."/>
            <person name="Bino T."/>
            <person name="Nishimoto Y."/>
            <person name="Shigenobu S."/>
            <person name="Kawaguchi M."/>
        </authorList>
    </citation>
    <scope>NUCLEOTIDE SEQUENCE</scope>
    <source>
        <strain evidence="2">HR1</strain>
    </source>
</reference>
<organism evidence="2 3">
    <name type="scientific">Rhizophagus clarus</name>
    <dbReference type="NCBI Taxonomy" id="94130"/>
    <lineage>
        <taxon>Eukaryota</taxon>
        <taxon>Fungi</taxon>
        <taxon>Fungi incertae sedis</taxon>
        <taxon>Mucoromycota</taxon>
        <taxon>Glomeromycotina</taxon>
        <taxon>Glomeromycetes</taxon>
        <taxon>Glomerales</taxon>
        <taxon>Glomeraceae</taxon>
        <taxon>Rhizophagus</taxon>
    </lineage>
</organism>
<keyword evidence="1" id="KW-0812">Transmembrane</keyword>
<evidence type="ECO:0000313" key="3">
    <source>
        <dbReference type="Proteomes" id="UP000615446"/>
    </source>
</evidence>
<evidence type="ECO:0000313" key="2">
    <source>
        <dbReference type="EMBL" id="GES82836.1"/>
    </source>
</evidence>
<accession>A0A8H3QKL0</accession>
<dbReference type="OrthoDB" id="2404690at2759"/>
<feature type="transmembrane region" description="Helical" evidence="1">
    <location>
        <begin position="6"/>
        <end position="22"/>
    </location>
</feature>
<comment type="caution">
    <text evidence="2">The sequence shown here is derived from an EMBL/GenBank/DDBJ whole genome shotgun (WGS) entry which is preliminary data.</text>
</comment>
<keyword evidence="1" id="KW-0472">Membrane</keyword>
<dbReference type="Proteomes" id="UP000615446">
    <property type="component" value="Unassembled WGS sequence"/>
</dbReference>
<sequence>MLTNYLPSSSIVIIMIYLVSFLQKKMKLTYTTNIADLWFSSSLPNARINKINMNIISFVGEATQVNDISLRLVYIRTNVLEEEKAKEENHQIKKKK</sequence>
<keyword evidence="1" id="KW-1133">Transmembrane helix</keyword>
<gene>
    <name evidence="2" type="ORF">RCL2_001002000</name>
</gene>